<evidence type="ECO:0000259" key="10">
    <source>
        <dbReference type="Pfam" id="PF10502"/>
    </source>
</evidence>
<evidence type="ECO:0000256" key="2">
    <source>
        <dbReference type="ARBA" id="ARBA00004401"/>
    </source>
</evidence>
<dbReference type="RefSeq" id="WP_015557940.1">
    <property type="nucleotide sequence ID" value="NC_021039.1"/>
</dbReference>
<dbReference type="InterPro" id="IPR019758">
    <property type="entry name" value="Pept_S26A_signal_pept_1_CS"/>
</dbReference>
<evidence type="ECO:0000256" key="4">
    <source>
        <dbReference type="ARBA" id="ARBA00013208"/>
    </source>
</evidence>
<evidence type="ECO:0000256" key="8">
    <source>
        <dbReference type="RuleBase" id="RU003993"/>
    </source>
</evidence>
<dbReference type="PATRIC" id="fig|213810.4.peg.768"/>
<proteinExistence type="inferred from homology"/>
<dbReference type="PANTHER" id="PTHR43390">
    <property type="entry name" value="SIGNAL PEPTIDASE I"/>
    <property type="match status" value="1"/>
</dbReference>
<evidence type="ECO:0000256" key="9">
    <source>
        <dbReference type="RuleBase" id="RU362042"/>
    </source>
</evidence>
<dbReference type="EMBL" id="FP929052">
    <property type="protein sequence ID" value="CBL17033.1"/>
    <property type="molecule type" value="Genomic_DNA"/>
</dbReference>
<feature type="domain" description="Peptidase S26" evidence="10">
    <location>
        <begin position="22"/>
        <end position="193"/>
    </location>
</feature>
<dbReference type="InterPro" id="IPR036286">
    <property type="entry name" value="LexA/Signal_pep-like_sf"/>
</dbReference>
<dbReference type="PROSITE" id="PS00501">
    <property type="entry name" value="SPASE_I_1"/>
    <property type="match status" value="1"/>
</dbReference>
<keyword evidence="8" id="KW-0472">Membrane</keyword>
<comment type="subcellular location">
    <subcellularLocation>
        <location evidence="2">Cell membrane</location>
        <topology evidence="2">Single-pass type II membrane protein</topology>
    </subcellularLocation>
    <subcellularLocation>
        <location evidence="9">Membrane</location>
        <topology evidence="9">Single-pass type II membrane protein</topology>
    </subcellularLocation>
</comment>
<dbReference type="STRING" id="213810.RUM_08540"/>
<dbReference type="PROSITE" id="PS00760">
    <property type="entry name" value="SPASE_I_2"/>
    <property type="match status" value="1"/>
</dbReference>
<keyword evidence="6 8" id="KW-0378">Hydrolase</keyword>
<protein>
    <recommendedName>
        <fullName evidence="4 8">Signal peptidase I</fullName>
        <ecNumber evidence="4 8">3.4.21.89</ecNumber>
    </recommendedName>
</protein>
<evidence type="ECO:0000256" key="3">
    <source>
        <dbReference type="ARBA" id="ARBA00009370"/>
    </source>
</evidence>
<dbReference type="InterPro" id="IPR019757">
    <property type="entry name" value="Pept_S26A_signal_pept_1_Lys-AS"/>
</dbReference>
<dbReference type="GO" id="GO:0005886">
    <property type="term" value="C:plasma membrane"/>
    <property type="evidence" value="ECO:0007669"/>
    <property type="project" value="UniProtKB-SubCell"/>
</dbReference>
<dbReference type="InterPro" id="IPR019756">
    <property type="entry name" value="Pept_S26A_signal_pept_1_Ser-AS"/>
</dbReference>
<evidence type="ECO:0000313" key="11">
    <source>
        <dbReference type="EMBL" id="CBL17033.1"/>
    </source>
</evidence>
<dbReference type="Proteomes" id="UP000007054">
    <property type="component" value="Chromosome"/>
</dbReference>
<dbReference type="GO" id="GO:0004252">
    <property type="term" value="F:serine-type endopeptidase activity"/>
    <property type="evidence" value="ECO:0007669"/>
    <property type="project" value="InterPro"/>
</dbReference>
<accession>D4LBN8</accession>
<dbReference type="CDD" id="cd06530">
    <property type="entry name" value="S26_SPase_I"/>
    <property type="match status" value="1"/>
</dbReference>
<dbReference type="InterPro" id="IPR000223">
    <property type="entry name" value="Pept_S26A_signal_pept_1"/>
</dbReference>
<evidence type="ECO:0000256" key="5">
    <source>
        <dbReference type="ARBA" id="ARBA00022670"/>
    </source>
</evidence>
<dbReference type="PRINTS" id="PR00727">
    <property type="entry name" value="LEADERPTASE"/>
</dbReference>
<keyword evidence="5 8" id="KW-0645">Protease</keyword>
<dbReference type="NCBIfam" id="TIGR02227">
    <property type="entry name" value="sigpep_I_bact"/>
    <property type="match status" value="1"/>
</dbReference>
<reference evidence="11 12" key="1">
    <citation type="submission" date="2010-03" db="EMBL/GenBank/DDBJ databases">
        <title>The genome sequence of Ruminococcus sp. 18P13.</title>
        <authorList>
            <consortium name="metaHIT consortium -- http://www.metahit.eu/"/>
            <person name="Pajon A."/>
            <person name="Turner K."/>
            <person name="Parkhill J."/>
            <person name="Bernalier A."/>
        </authorList>
    </citation>
    <scope>NUCLEOTIDE SEQUENCE [LARGE SCALE GENOMIC DNA]</scope>
    <source>
        <strain evidence="12">DSM 18848 / JCM 17042 / 18P13</strain>
    </source>
</reference>
<evidence type="ECO:0000313" key="12">
    <source>
        <dbReference type="Proteomes" id="UP000007054"/>
    </source>
</evidence>
<dbReference type="Gene3D" id="2.10.109.10">
    <property type="entry name" value="Umud Fragment, subunit A"/>
    <property type="match status" value="1"/>
</dbReference>
<dbReference type="KEGG" id="rch:RUM_08540"/>
<organism evidence="11 12">
    <name type="scientific">Ruminococcus champanellensis (strain DSM 18848 / JCM 17042 / KCTC 15320 / 18P13)</name>
    <dbReference type="NCBI Taxonomy" id="213810"/>
    <lineage>
        <taxon>Bacteria</taxon>
        <taxon>Bacillati</taxon>
        <taxon>Bacillota</taxon>
        <taxon>Clostridia</taxon>
        <taxon>Eubacteriales</taxon>
        <taxon>Oscillospiraceae</taxon>
        <taxon>Ruminococcus</taxon>
    </lineage>
</organism>
<gene>
    <name evidence="11" type="ordered locus">RUM_08540</name>
</gene>
<keyword evidence="12" id="KW-1185">Reference proteome</keyword>
<dbReference type="OrthoDB" id="9802919at2"/>
<dbReference type="AlphaFoldDB" id="D4LBN8"/>
<feature type="transmembrane region" description="Helical" evidence="8">
    <location>
        <begin position="24"/>
        <end position="43"/>
    </location>
</feature>
<feature type="active site" evidence="7">
    <location>
        <position position="52"/>
    </location>
</feature>
<evidence type="ECO:0000256" key="7">
    <source>
        <dbReference type="PIRSR" id="PIRSR600223-1"/>
    </source>
</evidence>
<keyword evidence="8" id="KW-0812">Transmembrane</keyword>
<dbReference type="SUPFAM" id="SSF51306">
    <property type="entry name" value="LexA/Signal peptidase"/>
    <property type="match status" value="1"/>
</dbReference>
<dbReference type="PANTHER" id="PTHR43390:SF1">
    <property type="entry name" value="CHLOROPLAST PROCESSING PEPTIDASE"/>
    <property type="match status" value="1"/>
</dbReference>
<comment type="similarity">
    <text evidence="3 9">Belongs to the peptidase S26 family.</text>
</comment>
<dbReference type="InterPro" id="IPR019533">
    <property type="entry name" value="Peptidase_S26"/>
</dbReference>
<dbReference type="GO" id="GO:0009003">
    <property type="term" value="F:signal peptidase activity"/>
    <property type="evidence" value="ECO:0007669"/>
    <property type="project" value="UniProtKB-EC"/>
</dbReference>
<dbReference type="HOGENOM" id="CLU_028723_5_3_9"/>
<name>D4LBN8_RUMC1</name>
<evidence type="ECO:0000256" key="1">
    <source>
        <dbReference type="ARBA" id="ARBA00000677"/>
    </source>
</evidence>
<dbReference type="GeneID" id="83155632"/>
<dbReference type="GO" id="GO:0006465">
    <property type="term" value="P:signal peptide processing"/>
    <property type="evidence" value="ECO:0007669"/>
    <property type="project" value="InterPro"/>
</dbReference>
<feature type="active site" evidence="7">
    <location>
        <position position="106"/>
    </location>
</feature>
<dbReference type="EC" id="3.4.21.89" evidence="4 8"/>
<comment type="catalytic activity">
    <reaction evidence="1 8">
        <text>Cleavage of hydrophobic, N-terminal signal or leader sequences from secreted and periplasmic proteins.</text>
        <dbReference type="EC" id="3.4.21.89"/>
    </reaction>
</comment>
<dbReference type="PROSITE" id="PS00761">
    <property type="entry name" value="SPASE_I_3"/>
    <property type="match status" value="1"/>
</dbReference>
<sequence>MAEQQPEQNREDVERSILGDLLDLIESILCSVFLVFLVFTFLFRIATVEGASMVPTLVNGDRLIISELGYTPQQGDVVIINARKSYQLDSAQQVVESEGLNKLIVKRIIALGGQKVDIDFNTGTVTVDDQVLQEAYINTLTTRDEGGMQFPVVVPEGYVFVLGDNRDISKDSRHPNVGFVSESEIMGKALLRVFPLDKFGKVG</sequence>
<keyword evidence="8" id="KW-1133">Transmembrane helix</keyword>
<dbReference type="Pfam" id="PF10502">
    <property type="entry name" value="Peptidase_S26"/>
    <property type="match status" value="1"/>
</dbReference>
<evidence type="ECO:0000256" key="6">
    <source>
        <dbReference type="ARBA" id="ARBA00022801"/>
    </source>
</evidence>